<accession>A0ABR7HTK0</accession>
<dbReference type="Pfam" id="PF17820">
    <property type="entry name" value="PDZ_6"/>
    <property type="match status" value="1"/>
</dbReference>
<feature type="domain" description="PDZ" evidence="2">
    <location>
        <begin position="1"/>
        <end position="67"/>
    </location>
</feature>
<dbReference type="Gene3D" id="2.30.42.10">
    <property type="match status" value="1"/>
</dbReference>
<proteinExistence type="predicted"/>
<evidence type="ECO:0000313" key="3">
    <source>
        <dbReference type="EMBL" id="MBC5730772.1"/>
    </source>
</evidence>
<dbReference type="InterPro" id="IPR007549">
    <property type="entry name" value="DUF512"/>
</dbReference>
<evidence type="ECO:0000256" key="1">
    <source>
        <dbReference type="SAM" id="MobiDB-lite"/>
    </source>
</evidence>
<dbReference type="SUPFAM" id="SSF102114">
    <property type="entry name" value="Radical SAM enzymes"/>
    <property type="match status" value="1"/>
</dbReference>
<feature type="region of interest" description="Disordered" evidence="1">
    <location>
        <begin position="449"/>
        <end position="496"/>
    </location>
</feature>
<gene>
    <name evidence="3" type="ORF">H8S34_08000</name>
</gene>
<dbReference type="Pfam" id="PF04459">
    <property type="entry name" value="DUF512"/>
    <property type="match status" value="1"/>
</dbReference>
<dbReference type="InterPro" id="IPR058240">
    <property type="entry name" value="rSAM_sf"/>
</dbReference>
<reference evidence="3 4" key="1">
    <citation type="submission" date="2020-08" db="EMBL/GenBank/DDBJ databases">
        <title>Genome public.</title>
        <authorList>
            <person name="Liu C."/>
            <person name="Sun Q."/>
        </authorList>
    </citation>
    <scope>NUCLEOTIDE SEQUENCE [LARGE SCALE GENOMIC DNA]</scope>
    <source>
        <strain evidence="3 4">New-38</strain>
    </source>
</reference>
<dbReference type="InterPro" id="IPR036034">
    <property type="entry name" value="PDZ_sf"/>
</dbReference>
<protein>
    <submittedName>
        <fullName evidence="3">DUF512 domain-containing protein</fullName>
    </submittedName>
</protein>
<sequence>MSLTKIQSIDPGSPAHRAGLRPGETVTQVNGHAIVDVLDYKFYTYDPSLELVLRAADGTERTVSLEKNVGEDLGLNFETYLMDKARSCANNCIFCFVDQMPPNMRETLYFKDDDARLSFLMGNYITLTNLSEREIQRIIDLRVSPINISVHATDPELRRQLLKNRRAGECLDIMRRFAGAGITMNCQVVACPGINDGPALQQTMEELSALWPGVNSVAVVPVGLTKFREGLCQLEPYTPEGAAAVIDQVEAFAARSLAERGTRMVWCSDEFYLKAGRPLPDEESFERFVQLENGVGMLRLLESEFRAALLSVEGDEEPSSFTIATGLAAAPTIEKLVEEACGKCPGLQGQVVPIVNHFFGENINVAGLVTGRDLIEQLRDRTLGERLLIPVNMLRHEENVFLDDTTIEAVEEALHVTVVPVEQDGGALLDALFDVDWDDGGAVEWVSCEDEEDEDSWDDAYEETDGEGDAFPTDTEDYYRYNPPRRRRTEEECEPK</sequence>
<dbReference type="InterPro" id="IPR013785">
    <property type="entry name" value="Aldolase_TIM"/>
</dbReference>
<evidence type="ECO:0000313" key="4">
    <source>
        <dbReference type="Proteomes" id="UP000660021"/>
    </source>
</evidence>
<dbReference type="InterPro" id="IPR045375">
    <property type="entry name" value="Put_radical_SAM-like_N"/>
</dbReference>
<comment type="caution">
    <text evidence="3">The sequence shown here is derived from an EMBL/GenBank/DDBJ whole genome shotgun (WGS) entry which is preliminary data.</text>
</comment>
<dbReference type="EMBL" id="JACOPR010000004">
    <property type="protein sequence ID" value="MBC5730772.1"/>
    <property type="molecule type" value="Genomic_DNA"/>
</dbReference>
<dbReference type="Pfam" id="PF19238">
    <property type="entry name" value="Radical_SAM_2"/>
    <property type="match status" value="1"/>
</dbReference>
<organism evidence="3 4">
    <name type="scientific">Pseudoflavonifractor hominis</name>
    <dbReference type="NCBI Taxonomy" id="2763059"/>
    <lineage>
        <taxon>Bacteria</taxon>
        <taxon>Bacillati</taxon>
        <taxon>Bacillota</taxon>
        <taxon>Clostridia</taxon>
        <taxon>Eubacteriales</taxon>
        <taxon>Oscillospiraceae</taxon>
        <taxon>Pseudoflavonifractor</taxon>
    </lineage>
</organism>
<name>A0ABR7HTK0_9FIRM</name>
<dbReference type="InterPro" id="IPR001478">
    <property type="entry name" value="PDZ"/>
</dbReference>
<dbReference type="PROSITE" id="PS50106">
    <property type="entry name" value="PDZ"/>
    <property type="match status" value="1"/>
</dbReference>
<dbReference type="RefSeq" id="WP_186963639.1">
    <property type="nucleotide sequence ID" value="NZ_JACOPR010000004.1"/>
</dbReference>
<feature type="region of interest" description="Disordered" evidence="1">
    <location>
        <begin position="1"/>
        <end position="22"/>
    </location>
</feature>
<dbReference type="InterPro" id="IPR041489">
    <property type="entry name" value="PDZ_6"/>
</dbReference>
<feature type="compositionally biased region" description="Acidic residues" evidence="1">
    <location>
        <begin position="449"/>
        <end position="468"/>
    </location>
</feature>
<dbReference type="SUPFAM" id="SSF50156">
    <property type="entry name" value="PDZ domain-like"/>
    <property type="match status" value="1"/>
</dbReference>
<dbReference type="Proteomes" id="UP000660021">
    <property type="component" value="Unassembled WGS sequence"/>
</dbReference>
<keyword evidence="4" id="KW-1185">Reference proteome</keyword>
<evidence type="ECO:0000259" key="2">
    <source>
        <dbReference type="PROSITE" id="PS50106"/>
    </source>
</evidence>
<dbReference type="Gene3D" id="3.20.20.70">
    <property type="entry name" value="Aldolase class I"/>
    <property type="match status" value="1"/>
</dbReference>